<accession>X1SUQ4</accession>
<feature type="non-terminal residue" evidence="1">
    <location>
        <position position="1"/>
    </location>
</feature>
<dbReference type="AlphaFoldDB" id="X1SUQ4"/>
<feature type="non-terminal residue" evidence="1">
    <location>
        <position position="221"/>
    </location>
</feature>
<organism evidence="1">
    <name type="scientific">marine sediment metagenome</name>
    <dbReference type="NCBI Taxonomy" id="412755"/>
    <lineage>
        <taxon>unclassified sequences</taxon>
        <taxon>metagenomes</taxon>
        <taxon>ecological metagenomes</taxon>
    </lineage>
</organism>
<proteinExistence type="predicted"/>
<comment type="caution">
    <text evidence="1">The sequence shown here is derived from an EMBL/GenBank/DDBJ whole genome shotgun (WGS) entry which is preliminary data.</text>
</comment>
<sequence>TKIWAANVHKNRLVRIVSGPGVGQTFVIDSNTANVMVIKGTWVTALGTTSEYVILSVNLAQVLRDVFGGGSNISVANPLETHDPTIEDVEAALTAIKGAGWTTETLVAIKAALDAIPTTAERGTDNALLAAEYTAPDNAGIATLLTRITAAVALASALTTHETAQAIHRTALGTHDIDIKAILAIITAYVDELETRLSAVRAGYLDQLDFDLAEAIAAIPT</sequence>
<gene>
    <name evidence="1" type="ORF">S12H4_22829</name>
</gene>
<reference evidence="1" key="1">
    <citation type="journal article" date="2014" name="Front. Microbiol.">
        <title>High frequency of phylogenetically diverse reductive dehalogenase-homologous genes in deep subseafloor sedimentary metagenomes.</title>
        <authorList>
            <person name="Kawai M."/>
            <person name="Futagami T."/>
            <person name="Toyoda A."/>
            <person name="Takaki Y."/>
            <person name="Nishi S."/>
            <person name="Hori S."/>
            <person name="Arai W."/>
            <person name="Tsubouchi T."/>
            <person name="Morono Y."/>
            <person name="Uchiyama I."/>
            <person name="Ito T."/>
            <person name="Fujiyama A."/>
            <person name="Inagaki F."/>
            <person name="Takami H."/>
        </authorList>
    </citation>
    <scope>NUCLEOTIDE SEQUENCE</scope>
    <source>
        <strain evidence="1">Expedition CK06-06</strain>
    </source>
</reference>
<evidence type="ECO:0000313" key="1">
    <source>
        <dbReference type="EMBL" id="GAI79060.1"/>
    </source>
</evidence>
<dbReference type="EMBL" id="BARW01011984">
    <property type="protein sequence ID" value="GAI79060.1"/>
    <property type="molecule type" value="Genomic_DNA"/>
</dbReference>
<protein>
    <submittedName>
        <fullName evidence="1">Uncharacterized protein</fullName>
    </submittedName>
</protein>
<name>X1SUQ4_9ZZZZ</name>